<dbReference type="InterPro" id="IPR016181">
    <property type="entry name" value="Acyl_CoA_acyltransferase"/>
</dbReference>
<evidence type="ECO:0008006" key="3">
    <source>
        <dbReference type="Google" id="ProtNLM"/>
    </source>
</evidence>
<name>A0A222FEY2_9GAMM</name>
<organism evidence="1 2">
    <name type="scientific">Bacterioplanes sanyensis</name>
    <dbReference type="NCBI Taxonomy" id="1249553"/>
    <lineage>
        <taxon>Bacteria</taxon>
        <taxon>Pseudomonadati</taxon>
        <taxon>Pseudomonadota</taxon>
        <taxon>Gammaproteobacteria</taxon>
        <taxon>Oceanospirillales</taxon>
        <taxon>Oceanospirillaceae</taxon>
        <taxon>Bacterioplanes</taxon>
    </lineage>
</organism>
<sequence>MKTPPKITVQPSIETSRLEIKPFELADAPSVQKLEGNPNVSKTTLNMPYPYEDGMAEQWIASHSKHWQARTSAAFAIKLEAVSQLL</sequence>
<dbReference type="KEGG" id="bsan:CHH28_02655"/>
<dbReference type="OrthoDB" id="9804153at2"/>
<evidence type="ECO:0000313" key="2">
    <source>
        <dbReference type="Proteomes" id="UP000202440"/>
    </source>
</evidence>
<dbReference type="Gene3D" id="3.40.630.30">
    <property type="match status" value="1"/>
</dbReference>
<evidence type="ECO:0000313" key="1">
    <source>
        <dbReference type="EMBL" id="ASP37637.1"/>
    </source>
</evidence>
<keyword evidence="2" id="KW-1185">Reference proteome</keyword>
<dbReference type="SUPFAM" id="SSF55729">
    <property type="entry name" value="Acyl-CoA N-acyltransferases (Nat)"/>
    <property type="match status" value="1"/>
</dbReference>
<dbReference type="EMBL" id="CP022530">
    <property type="protein sequence ID" value="ASP37637.1"/>
    <property type="molecule type" value="Genomic_DNA"/>
</dbReference>
<dbReference type="AlphaFoldDB" id="A0A222FEY2"/>
<gene>
    <name evidence="1" type="ORF">CHH28_02655</name>
</gene>
<protein>
    <recommendedName>
        <fullName evidence="3">N-acetyltransferase domain-containing protein</fullName>
    </recommendedName>
</protein>
<proteinExistence type="predicted"/>
<accession>A0A222FEY2</accession>
<dbReference type="RefSeq" id="WP_094058851.1">
    <property type="nucleotide sequence ID" value="NZ_CP022530.1"/>
</dbReference>
<dbReference type="Proteomes" id="UP000202440">
    <property type="component" value="Chromosome"/>
</dbReference>
<reference evidence="1 2" key="1">
    <citation type="submission" date="2017-07" db="EMBL/GenBank/DDBJ databases">
        <title>Annotated genome sequence of Bacterioplanes sanyensis isolated from Red Sea.</title>
        <authorList>
            <person name="Rehman Z.U."/>
        </authorList>
    </citation>
    <scope>NUCLEOTIDE SEQUENCE [LARGE SCALE GENOMIC DNA]</scope>
    <source>
        <strain evidence="1 2">NV9</strain>
    </source>
</reference>